<keyword evidence="6" id="KW-1185">Reference proteome</keyword>
<dbReference type="SUPFAM" id="SSF56801">
    <property type="entry name" value="Acetyl-CoA synthetase-like"/>
    <property type="match status" value="1"/>
</dbReference>
<dbReference type="AlphaFoldDB" id="M9R9V8"/>
<dbReference type="HOGENOM" id="CLU_000022_59_1_5"/>
<evidence type="ECO:0000256" key="2">
    <source>
        <dbReference type="ARBA" id="ARBA00022598"/>
    </source>
</evidence>
<evidence type="ECO:0000313" key="5">
    <source>
        <dbReference type="EMBL" id="AGI66520.1"/>
    </source>
</evidence>
<proteinExistence type="inferred from homology"/>
<accession>M9R9V8</accession>
<dbReference type="PANTHER" id="PTHR43201">
    <property type="entry name" value="ACYL-COA SYNTHETASE"/>
    <property type="match status" value="1"/>
</dbReference>
<dbReference type="InterPro" id="IPR000873">
    <property type="entry name" value="AMP-dep_synth/lig_dom"/>
</dbReference>
<evidence type="ECO:0000259" key="3">
    <source>
        <dbReference type="Pfam" id="PF00501"/>
    </source>
</evidence>
<reference evidence="5 6" key="1">
    <citation type="journal article" date="2013" name="PLoS ONE">
        <title>Poles Apart: Arctic and Antarctic Octadecabacter strains Share High Genome Plasticity and a New Type of Xanthorhodopsin.</title>
        <authorList>
            <person name="Vollmers J."/>
            <person name="Voget S."/>
            <person name="Dietrich S."/>
            <person name="Gollnow K."/>
            <person name="Smits M."/>
            <person name="Meyer K."/>
            <person name="Brinkhoff T."/>
            <person name="Simon M."/>
            <person name="Daniel R."/>
        </authorList>
    </citation>
    <scope>NUCLEOTIDE SEQUENCE [LARGE SCALE GENOMIC DNA]</scope>
    <source>
        <strain evidence="5 6">307</strain>
    </source>
</reference>
<dbReference type="GO" id="GO:0031956">
    <property type="term" value="F:medium-chain fatty acid-CoA ligase activity"/>
    <property type="evidence" value="ECO:0007669"/>
    <property type="project" value="TreeGrafter"/>
</dbReference>
<dbReference type="OrthoDB" id="9803968at2"/>
<comment type="similarity">
    <text evidence="1">Belongs to the ATP-dependent AMP-binding enzyme family.</text>
</comment>
<keyword evidence="2 5" id="KW-0436">Ligase</keyword>
<dbReference type="STRING" id="391626.OAN307_c07950"/>
<dbReference type="eggNOG" id="COG0318">
    <property type="taxonomic scope" value="Bacteria"/>
</dbReference>
<evidence type="ECO:0000256" key="1">
    <source>
        <dbReference type="ARBA" id="ARBA00006432"/>
    </source>
</evidence>
<feature type="domain" description="AMP-binding enzyme C-terminal" evidence="4">
    <location>
        <begin position="306"/>
        <end position="380"/>
    </location>
</feature>
<dbReference type="InterPro" id="IPR042099">
    <property type="entry name" value="ANL_N_sf"/>
</dbReference>
<protein>
    <submittedName>
        <fullName evidence="5">Putative acyl--CoA ligase</fullName>
        <ecNumber evidence="5">6.2.1.-</ecNumber>
    </submittedName>
</protein>
<dbReference type="Pfam" id="PF13193">
    <property type="entry name" value="AMP-binding_C"/>
    <property type="match status" value="1"/>
</dbReference>
<dbReference type="KEGG" id="oat:OAN307_c07950"/>
<dbReference type="PANTHER" id="PTHR43201:SF5">
    <property type="entry name" value="MEDIUM-CHAIN ACYL-COA LIGASE ACSF2, MITOCHONDRIAL"/>
    <property type="match status" value="1"/>
</dbReference>
<dbReference type="EC" id="6.2.1.-" evidence="5"/>
<dbReference type="InterPro" id="IPR045851">
    <property type="entry name" value="AMP-bd_C_sf"/>
</dbReference>
<evidence type="ECO:0000313" key="6">
    <source>
        <dbReference type="Proteomes" id="UP000005307"/>
    </source>
</evidence>
<feature type="domain" description="AMP-dependent synthetase/ligase" evidence="3">
    <location>
        <begin position="56"/>
        <end position="256"/>
    </location>
</feature>
<dbReference type="GO" id="GO:0006631">
    <property type="term" value="P:fatty acid metabolic process"/>
    <property type="evidence" value="ECO:0007669"/>
    <property type="project" value="TreeGrafter"/>
</dbReference>
<dbReference type="RefSeq" id="WP_015498564.1">
    <property type="nucleotide sequence ID" value="NC_020911.1"/>
</dbReference>
<dbReference type="Proteomes" id="UP000005307">
    <property type="component" value="Chromosome"/>
</dbReference>
<gene>
    <name evidence="5" type="ORF">OAN307_c07950</name>
</gene>
<name>M9R9V8_9RHOB</name>
<dbReference type="InterPro" id="IPR025110">
    <property type="entry name" value="AMP-bd_C"/>
</dbReference>
<sequence length="392" mass="42865">MTNLGEFILHDDFEVLTPLTPELGALITGLREKMTIWVSQTAQRSIAIEVASRQWLICETSGSTGTPKAIRRSPSSWNKSFDITRSHFGIKTTDIYATFGSLGHSLTLYAAVEAMSIGASLCCLSNVGPARQASLIDDHKVSVIYATPTQLKLLLKGAKTNQTTGFNTVTHVFCGGGELTGSLRSELNTFFSNAITYEFYGASETSFITISDLNTPSGSVGRPYPGVDVRIGDGQATVPFEVGKIWVRSPFLFDAYEVGESQDTRRIGSYLTVGEMGYFDDDGRLFVLGRKNRMITVADNNVFLDEIERTIGTIFGIDHCAVIAKKDDRRGHVPVCFIQSGDTSIDKEAIVSRCRLGLGSHSVPREVHFVTEMPLLLSGKLDYLALHNRLGV</sequence>
<dbReference type="Gene3D" id="3.40.50.12780">
    <property type="entry name" value="N-terminal domain of ligase-like"/>
    <property type="match status" value="1"/>
</dbReference>
<dbReference type="EMBL" id="CP003740">
    <property type="protein sequence ID" value="AGI66520.1"/>
    <property type="molecule type" value="Genomic_DNA"/>
</dbReference>
<dbReference type="Pfam" id="PF00501">
    <property type="entry name" value="AMP-binding"/>
    <property type="match status" value="1"/>
</dbReference>
<evidence type="ECO:0000259" key="4">
    <source>
        <dbReference type="Pfam" id="PF13193"/>
    </source>
</evidence>
<organism evidence="5 6">
    <name type="scientific">Octadecabacter antarcticus 307</name>
    <dbReference type="NCBI Taxonomy" id="391626"/>
    <lineage>
        <taxon>Bacteria</taxon>
        <taxon>Pseudomonadati</taxon>
        <taxon>Pseudomonadota</taxon>
        <taxon>Alphaproteobacteria</taxon>
        <taxon>Rhodobacterales</taxon>
        <taxon>Roseobacteraceae</taxon>
        <taxon>Octadecabacter</taxon>
    </lineage>
</organism>
<dbReference type="Gene3D" id="3.30.300.30">
    <property type="match status" value="1"/>
</dbReference>